<comment type="caution">
    <text evidence="13">The sequence shown here is derived from an EMBL/GenBank/DDBJ whole genome shotgun (WGS) entry which is preliminary data.</text>
</comment>
<dbReference type="InterPro" id="IPR014710">
    <property type="entry name" value="RmlC-like_jellyroll"/>
</dbReference>
<evidence type="ECO:0000256" key="11">
    <source>
        <dbReference type="SAM" id="Phobius"/>
    </source>
</evidence>
<dbReference type="OrthoDB" id="432483at2759"/>
<keyword evidence="14" id="KW-1185">Reference proteome</keyword>
<comment type="subcellular location">
    <subcellularLocation>
        <location evidence="1">Membrane</location>
        <topology evidence="1">Multi-pass membrane protein</topology>
    </subcellularLocation>
</comment>
<dbReference type="PROSITE" id="PS50042">
    <property type="entry name" value="CNMP_BINDING_3"/>
    <property type="match status" value="1"/>
</dbReference>
<evidence type="ECO:0000259" key="12">
    <source>
        <dbReference type="PROSITE" id="PS50042"/>
    </source>
</evidence>
<keyword evidence="2" id="KW-0813">Transport</keyword>
<evidence type="ECO:0000256" key="6">
    <source>
        <dbReference type="ARBA" id="ARBA00023136"/>
    </source>
</evidence>
<dbReference type="GO" id="GO:0005221">
    <property type="term" value="F:intracellularly cyclic nucleotide-activated monoatomic cation channel activity"/>
    <property type="evidence" value="ECO:0007669"/>
    <property type="project" value="InterPro"/>
</dbReference>
<evidence type="ECO:0000256" key="8">
    <source>
        <dbReference type="ARBA" id="ARBA00023303"/>
    </source>
</evidence>
<evidence type="ECO:0000256" key="10">
    <source>
        <dbReference type="SAM" id="MobiDB-lite"/>
    </source>
</evidence>
<dbReference type="GO" id="GO:0016020">
    <property type="term" value="C:membrane"/>
    <property type="evidence" value="ECO:0007669"/>
    <property type="project" value="UniProtKB-SubCell"/>
</dbReference>
<keyword evidence="3 11" id="KW-0812">Transmembrane</keyword>
<dbReference type="AlphaFoldDB" id="A0A9W6XAN1"/>
<dbReference type="PANTHER" id="PTHR45638:SF11">
    <property type="entry name" value="CYCLIC NUCLEOTIDE-GATED CATION CHANNEL SUBUNIT A"/>
    <property type="match status" value="1"/>
</dbReference>
<evidence type="ECO:0000313" key="14">
    <source>
        <dbReference type="Proteomes" id="UP001165121"/>
    </source>
</evidence>
<dbReference type="InterPro" id="IPR018490">
    <property type="entry name" value="cNMP-bd_dom_sf"/>
</dbReference>
<feature type="compositionally biased region" description="Polar residues" evidence="10">
    <location>
        <begin position="364"/>
        <end position="384"/>
    </location>
</feature>
<dbReference type="Pfam" id="PF00027">
    <property type="entry name" value="cNMP_binding"/>
    <property type="match status" value="1"/>
</dbReference>
<reference evidence="13" key="1">
    <citation type="submission" date="2023-04" db="EMBL/GenBank/DDBJ databases">
        <title>Phytophthora fragariaefolia NBRC 109709.</title>
        <authorList>
            <person name="Ichikawa N."/>
            <person name="Sato H."/>
            <person name="Tonouchi N."/>
        </authorList>
    </citation>
    <scope>NUCLEOTIDE SEQUENCE</scope>
    <source>
        <strain evidence="13">NBRC 109709</strain>
    </source>
</reference>
<dbReference type="SUPFAM" id="SSF51206">
    <property type="entry name" value="cAMP-binding domain-like"/>
    <property type="match status" value="1"/>
</dbReference>
<dbReference type="CDD" id="cd00038">
    <property type="entry name" value="CAP_ED"/>
    <property type="match status" value="1"/>
</dbReference>
<organism evidence="13 14">
    <name type="scientific">Phytophthora fragariaefolia</name>
    <dbReference type="NCBI Taxonomy" id="1490495"/>
    <lineage>
        <taxon>Eukaryota</taxon>
        <taxon>Sar</taxon>
        <taxon>Stramenopiles</taxon>
        <taxon>Oomycota</taxon>
        <taxon>Peronosporomycetes</taxon>
        <taxon>Peronosporales</taxon>
        <taxon>Peronosporaceae</taxon>
        <taxon>Phytophthora</taxon>
    </lineage>
</organism>
<feature type="region of interest" description="Disordered" evidence="10">
    <location>
        <begin position="348"/>
        <end position="429"/>
    </location>
</feature>
<proteinExistence type="predicted"/>
<evidence type="ECO:0000256" key="7">
    <source>
        <dbReference type="ARBA" id="ARBA00023286"/>
    </source>
</evidence>
<keyword evidence="8" id="KW-0407">Ion channel</keyword>
<evidence type="ECO:0000256" key="4">
    <source>
        <dbReference type="ARBA" id="ARBA00022989"/>
    </source>
</evidence>
<evidence type="ECO:0000256" key="3">
    <source>
        <dbReference type="ARBA" id="ARBA00022692"/>
    </source>
</evidence>
<sequence>MACLWHIVSRDHAGQIRQYQSISNQYIADYYYAVSLIQGQGSISGTWGENLYSSVAIIVGSVILAIVFGNVAMLVSNFNANTTNYHRKMEAVYATMDKLDLPLKLRERVNEYYTHVWLEYEALDGNINKFQQELTHTLRVEIGLFKFMNLIVKIPFWEDCSPDFLTQIVLNLAVRVSVEYLERPKKFCVYLNPGTAFGEMSLLMNYKRQANVRAVTFVEMCVLDRKTFQKIIARYPEDRRRVLTKMLQNCIEKKEIPFPWENIIEAVSTKRRITGKKDISRASVIATMTASEAARILVEAIDINVPDSSIKYGFQTFDQEFVDDAALRHAHSVSAKIREALQRTNSDLTDTLHRTNSDTIEPLQRTNSGLTEPLQRSHSGLSDTYQHRNGGMKESLQRSSCGVAPFHSYSRRNSASDSGRSSSMGELTEVESGVPGIQTHNTGNTEKALEKMMQLMHTMAENISRLQQDVAKLKDREISCGGNCNNADRMGQTLLEELKKRRSHSDIVDKSLFENYINMTAYVSKRPSEKLIEKDVLTDAPVQHESQPPCGTSLLSILPSTGRGIPCRGEVAATRGTINDTRRGIIYSGRSCQLQSLYVHKTGNPSMKVTPRSDLPGLHTDIDSEEPLEIVDPYSQSQQGRHSKSGRHPTLADMLWKRSNTSVDLLRRSSASKIPQKLKTRHSLPAGIAVTNEESHDGPGETDQYHVASSYRSHEHLHGEYMLPSSRSAQQPSPDPRCMKIEE</sequence>
<name>A0A9W6XAN1_9STRA</name>
<dbReference type="PROSITE" id="PS00889">
    <property type="entry name" value="CNMP_BINDING_2"/>
    <property type="match status" value="1"/>
</dbReference>
<protein>
    <submittedName>
        <fullName evidence="13">Unnamed protein product</fullName>
    </submittedName>
</protein>
<dbReference type="InterPro" id="IPR000595">
    <property type="entry name" value="cNMP-bd_dom"/>
</dbReference>
<evidence type="ECO:0000256" key="2">
    <source>
        <dbReference type="ARBA" id="ARBA00022448"/>
    </source>
</evidence>
<feature type="coiled-coil region" evidence="9">
    <location>
        <begin position="449"/>
        <end position="476"/>
    </location>
</feature>
<dbReference type="Gene3D" id="1.10.287.630">
    <property type="entry name" value="Helix hairpin bin"/>
    <property type="match status" value="1"/>
</dbReference>
<accession>A0A9W6XAN1</accession>
<keyword evidence="9" id="KW-0175">Coiled coil</keyword>
<dbReference type="PANTHER" id="PTHR45638">
    <property type="entry name" value="CYCLIC NUCLEOTIDE-GATED CATION CHANNEL SUBUNIT A"/>
    <property type="match status" value="1"/>
</dbReference>
<evidence type="ECO:0000256" key="5">
    <source>
        <dbReference type="ARBA" id="ARBA00023065"/>
    </source>
</evidence>
<feature type="transmembrane region" description="Helical" evidence="11">
    <location>
        <begin position="51"/>
        <end position="75"/>
    </location>
</feature>
<evidence type="ECO:0000256" key="1">
    <source>
        <dbReference type="ARBA" id="ARBA00004141"/>
    </source>
</evidence>
<feature type="compositionally biased region" description="Low complexity" evidence="10">
    <location>
        <begin position="411"/>
        <end position="423"/>
    </location>
</feature>
<keyword evidence="4 11" id="KW-1133">Transmembrane helix</keyword>
<feature type="region of interest" description="Disordered" evidence="10">
    <location>
        <begin position="717"/>
        <end position="743"/>
    </location>
</feature>
<keyword evidence="7" id="KW-1071">Ligand-gated ion channel</keyword>
<dbReference type="GO" id="GO:0044877">
    <property type="term" value="F:protein-containing complex binding"/>
    <property type="evidence" value="ECO:0007669"/>
    <property type="project" value="TreeGrafter"/>
</dbReference>
<feature type="region of interest" description="Disordered" evidence="10">
    <location>
        <begin position="676"/>
        <end position="705"/>
    </location>
</feature>
<keyword evidence="5" id="KW-0406">Ion transport</keyword>
<gene>
    <name evidence="13" type="ORF">Pfra01_000902400</name>
</gene>
<dbReference type="EMBL" id="BSXT01000832">
    <property type="protein sequence ID" value="GMF34773.1"/>
    <property type="molecule type" value="Genomic_DNA"/>
</dbReference>
<evidence type="ECO:0000313" key="13">
    <source>
        <dbReference type="EMBL" id="GMF34773.1"/>
    </source>
</evidence>
<keyword evidence="6 11" id="KW-0472">Membrane</keyword>
<dbReference type="InterPro" id="IPR018488">
    <property type="entry name" value="cNMP-bd_CS"/>
</dbReference>
<evidence type="ECO:0000256" key="9">
    <source>
        <dbReference type="SAM" id="Coils"/>
    </source>
</evidence>
<dbReference type="Proteomes" id="UP001165121">
    <property type="component" value="Unassembled WGS sequence"/>
</dbReference>
<dbReference type="Gene3D" id="2.60.120.10">
    <property type="entry name" value="Jelly Rolls"/>
    <property type="match status" value="1"/>
</dbReference>
<feature type="domain" description="Cyclic nucleotide-binding" evidence="12">
    <location>
        <begin position="168"/>
        <end position="249"/>
    </location>
</feature>
<dbReference type="InterPro" id="IPR050866">
    <property type="entry name" value="CNG_cation_channel"/>
</dbReference>